<dbReference type="AlphaFoldDB" id="A0AAW0BJR7"/>
<keyword evidence="3" id="KW-1185">Reference proteome</keyword>
<proteinExistence type="predicted"/>
<dbReference type="Pfam" id="PF05368">
    <property type="entry name" value="NmrA"/>
    <property type="match status" value="1"/>
</dbReference>
<dbReference type="Proteomes" id="UP001383192">
    <property type="component" value="Unassembled WGS sequence"/>
</dbReference>
<dbReference type="EMBL" id="JAYKXP010000099">
    <property type="protein sequence ID" value="KAK7026872.1"/>
    <property type="molecule type" value="Genomic_DNA"/>
</dbReference>
<organism evidence="2 3">
    <name type="scientific">Paramarasmius palmivorus</name>
    <dbReference type="NCBI Taxonomy" id="297713"/>
    <lineage>
        <taxon>Eukaryota</taxon>
        <taxon>Fungi</taxon>
        <taxon>Dikarya</taxon>
        <taxon>Basidiomycota</taxon>
        <taxon>Agaricomycotina</taxon>
        <taxon>Agaricomycetes</taxon>
        <taxon>Agaricomycetidae</taxon>
        <taxon>Agaricales</taxon>
        <taxon>Marasmiineae</taxon>
        <taxon>Marasmiaceae</taxon>
        <taxon>Paramarasmius</taxon>
    </lineage>
</organism>
<dbReference type="PANTHER" id="PTHR48079">
    <property type="entry name" value="PROTEIN YEEZ"/>
    <property type="match status" value="1"/>
</dbReference>
<evidence type="ECO:0000313" key="3">
    <source>
        <dbReference type="Proteomes" id="UP001383192"/>
    </source>
</evidence>
<accession>A0AAW0BJR7</accession>
<reference evidence="2 3" key="1">
    <citation type="submission" date="2024-01" db="EMBL/GenBank/DDBJ databases">
        <title>A draft genome for a cacao thread blight-causing isolate of Paramarasmius palmivorus.</title>
        <authorList>
            <person name="Baruah I.K."/>
            <person name="Bukari Y."/>
            <person name="Amoako-Attah I."/>
            <person name="Meinhardt L.W."/>
            <person name="Bailey B.A."/>
            <person name="Cohen S.P."/>
        </authorList>
    </citation>
    <scope>NUCLEOTIDE SEQUENCE [LARGE SCALE GENOMIC DNA]</scope>
    <source>
        <strain evidence="2 3">GH-12</strain>
    </source>
</reference>
<protein>
    <recommendedName>
        <fullName evidence="1">NmrA-like domain-containing protein</fullName>
    </recommendedName>
</protein>
<dbReference type="Gene3D" id="3.40.50.720">
    <property type="entry name" value="NAD(P)-binding Rossmann-like Domain"/>
    <property type="match status" value="1"/>
</dbReference>
<gene>
    <name evidence="2" type="ORF">VNI00_015414</name>
</gene>
<name>A0AAW0BJR7_9AGAR</name>
<dbReference type="InterPro" id="IPR036291">
    <property type="entry name" value="NAD(P)-bd_dom_sf"/>
</dbReference>
<dbReference type="GO" id="GO:0004029">
    <property type="term" value="F:aldehyde dehydrogenase (NAD+) activity"/>
    <property type="evidence" value="ECO:0007669"/>
    <property type="project" value="TreeGrafter"/>
</dbReference>
<dbReference type="InterPro" id="IPR051783">
    <property type="entry name" value="NAD(P)-dependent_oxidoreduct"/>
</dbReference>
<evidence type="ECO:0000259" key="1">
    <source>
        <dbReference type="Pfam" id="PF05368"/>
    </source>
</evidence>
<feature type="domain" description="NmrA-like" evidence="1">
    <location>
        <begin position="5"/>
        <end position="81"/>
    </location>
</feature>
<evidence type="ECO:0000313" key="2">
    <source>
        <dbReference type="EMBL" id="KAK7026872.1"/>
    </source>
</evidence>
<sequence length="346" mass="37701">MDLRLFLLGATGYIGSQFLFDLARSGTAKKFHIRALVRASPEKEARLKEICSSLQVVHGDLQDENLIQEEASKADIVINCATSSDWPSIRSILTGLEKRSSENAGNPPLYIHTSGIAIISDNCRGEAVEFKEYTDIGFKLEDLPETNVHLDCDLAIVQAGTRKENPVRTIMLFPGWVYGVGEGIQKITFPYRTLLGLASNVGFAGTWGKGFNGTSNVHVKDVSSAILVLLDSALDGKVGTVGAGADDLYFVTSTEKVILYHELMTKFGDILHREGVVKSPGSRPYPDEVLAPLGEAGWSALGGNERASSDRLANLGWEPVETRRKPLLESLPEEIEVILQEMKAKA</sequence>
<dbReference type="PANTHER" id="PTHR48079:SF6">
    <property type="entry name" value="NAD(P)-BINDING DOMAIN-CONTAINING PROTEIN-RELATED"/>
    <property type="match status" value="1"/>
</dbReference>
<dbReference type="SUPFAM" id="SSF51735">
    <property type="entry name" value="NAD(P)-binding Rossmann-fold domains"/>
    <property type="match status" value="1"/>
</dbReference>
<dbReference type="InterPro" id="IPR008030">
    <property type="entry name" value="NmrA-like"/>
</dbReference>
<dbReference type="GO" id="GO:0005737">
    <property type="term" value="C:cytoplasm"/>
    <property type="evidence" value="ECO:0007669"/>
    <property type="project" value="TreeGrafter"/>
</dbReference>
<comment type="caution">
    <text evidence="2">The sequence shown here is derived from an EMBL/GenBank/DDBJ whole genome shotgun (WGS) entry which is preliminary data.</text>
</comment>